<dbReference type="InterPro" id="IPR001609">
    <property type="entry name" value="Myosin_head_motor_dom-like"/>
</dbReference>
<keyword evidence="11" id="KW-0378">Hydrolase</keyword>
<feature type="binding site" evidence="6">
    <location>
        <begin position="488"/>
        <end position="495"/>
    </location>
    <ligand>
        <name>ATP</name>
        <dbReference type="ChEBI" id="CHEBI:30616"/>
    </ligand>
</feature>
<dbReference type="Gene3D" id="1.20.120.720">
    <property type="entry name" value="Myosin VI head, motor domain, U50 subdomain"/>
    <property type="match status" value="1"/>
</dbReference>
<feature type="compositionally biased region" description="Low complexity" evidence="8">
    <location>
        <begin position="1318"/>
        <end position="1332"/>
    </location>
</feature>
<gene>
    <name evidence="11" type="ORF">CINCED_3A021796</name>
</gene>
<feature type="region of interest" description="Disordered" evidence="8">
    <location>
        <begin position="1"/>
        <end position="60"/>
    </location>
</feature>
<keyword evidence="4 6" id="KW-0518">Myosin</keyword>
<dbReference type="Proteomes" id="UP000325440">
    <property type="component" value="Unassembled WGS sequence"/>
</dbReference>
<dbReference type="PANTHER" id="PTHR45615:SF36">
    <property type="entry name" value="MYOSIN HEAVY CHAIN-LIKE, ISOFORM B-RELATED"/>
    <property type="match status" value="1"/>
</dbReference>
<dbReference type="GO" id="GO:0016787">
    <property type="term" value="F:hydrolase activity"/>
    <property type="evidence" value="ECO:0007669"/>
    <property type="project" value="UniProtKB-KW"/>
</dbReference>
<keyword evidence="5 6" id="KW-0505">Motor protein</keyword>
<feature type="region of interest" description="Disordered" evidence="8">
    <location>
        <begin position="1318"/>
        <end position="1342"/>
    </location>
</feature>
<dbReference type="InterPro" id="IPR001478">
    <property type="entry name" value="PDZ"/>
</dbReference>
<dbReference type="Gene3D" id="3.40.850.10">
    <property type="entry name" value="Kinesin motor domain"/>
    <property type="match status" value="1"/>
</dbReference>
<dbReference type="PROSITE" id="PS50096">
    <property type="entry name" value="IQ"/>
    <property type="match status" value="1"/>
</dbReference>
<dbReference type="PANTHER" id="PTHR45615">
    <property type="entry name" value="MYOSIN HEAVY CHAIN, NON-MUSCLE"/>
    <property type="match status" value="1"/>
</dbReference>
<evidence type="ECO:0000256" key="8">
    <source>
        <dbReference type="SAM" id="MobiDB-lite"/>
    </source>
</evidence>
<protein>
    <submittedName>
        <fullName evidence="11">IQ motif, EF-hand binding site,P-loop containing nucleoside triphosphate hydrolase,PDZ domain,Myosin head</fullName>
    </submittedName>
</protein>
<sequence>MFNFMKKSSGSHNVVNNGSSSGYGSQGSANNQSEEKEQRKKMKKMRKEKEKREKGSFSMSSDDLLRLDEVRKSLKLRTRRKEKQKLPSGITADYSANFFAPLNRDEIDESVQTPPLPPRRGILKPPPILEHGPLQDLDSDSLLQTNTLKNELIVYENVPRVSSIDSLTDSTTNSSFATPFNLSPSGNDYLTDEFDENLKLPYVPVVKVESRILTINRRAGPGSDFGFSLRRGLVTENPTKNLKPVIFAEPGQDKTHYTGLLPGDKLLEVNGSPVSEKNRDEIIDMIKSSETSVIVKVEPALELYELSQKFLSSQNGSASVSKSELEINDSPAELDSPDSDAYWLVHNEGFSPVQYTRKKSSDSTSKVLVKVFGGKEYNVDEDSLEKMNPVKMQLVDDLSQLNYLNESSILNVMRSRYTSNLIHTYAGPTMLVINPGSPLNLYTDKVMHMVKNLHKINKQPPPHAYAMAQSVYMAAVTTRRDQSLIPMGCQASGKSTSCKHLLQYLLLTAVSPNKVVTLEKVEAMWTVLEAFGNAATANNPNATRSVHLFSIDLDQGGQIASMSIQMHFYDKWRLIDHPPNEFSFHVFYFLLAGIENIPSLRKELFLDQINDELKGIDKSQATVEFTKLQSAMMTLGFSNTELKAIYAVLAAIIHLGQTKIVKKDSIFKDKVQWTWSNSDAAKRAAKCLGAGNADDLFSLVFPDVELFNECDIGDQLNALIVGLYTETFNLVASIINRKLAPSIHSLCSILIPDYPGYIIKSKSALSMFDFWINYLHERLLSSYHNYAVVAPLEKYKIEKVETAASYEAEFCAEDHMLKLFVGAKAAVGFGRSPSMVDLKHEPCPGLLRILDDTAGDINSTDHDLIEKIQNLSNDKSFSNILKKANKSDEFTLIHFRETIPSTYNINGWTAMCRDCMAKTAIALLHDSSNIDISTVFSKNRGAGLTSTLAIVDGTQSLRRMSSIRRATFGSLSTTATLKRKLTCVQIRFAVDGLVETLRRTGQHFIHCFIAQHEAGFTNRTDVPATRVFHSMYKLQSITLSPNSSKPNTEPVDIPLLRQQIRGADILPTVRFYKQGYPISIYITEFIRKFAVFLSTSLKTDDSNNTIKDHRQCVSEIMSKADIDESLYKIGVNQIFFRAGILQTIESQRDEQLSGIFTQLQARCRGYLARKDYAKRKVNDIAIRCIQRNVKKFMVVRDWPWWRLLVRITPLLNVHRTEFELKQKSDELEQLRSRVDKLEQERSQLKMDNDRLEQRLAETTADLAEEHSTVTMVSERLQFESAERQRLEKELQETQTVKTRLTETNEQLEMQLLCMRSTDPSLMSSSSSVAGTMSDDDSAVATSDKGDQYYRRRYERVCRELEYAKKRLQQQHNDDMEQLLAMKKQLEKKLAGVYEDVEEQRQVVAQWKRKVNKLNSESNDLKLMLEESNSRNNLLEKKQKKFDTELHSLQEELKKEKAQKEKITREKDMALSDKFSIEQILSSVKLELELKEQKVAGLNRELQELTFSGNTEEEVAALKRSKHQLESKLKDQEEELDDLAGQVQLLEQVKTRLEMGLEQERKEHRRELAQREQENEETRCSASKKIKALECEIENEHEERTALIRERHDLERRLVDFEDRERCRSMNDQETISRLRRDIKKLKALLRDAQTVQEQRSDSQANRIAMRQLRNQLEDAESARDSAIKARGIAETDLAEVTVSLEEVQLARRAAEDRATGLARDKNHLQSQLDENEEELAEVLKKYRGTVQQLSAEQTVQQEQAGRIAELETDKANLQERLAELTFRLDNMETHGDPAGSLNLKRLQLRVTELESKLQLELTTRTRLEVQIARLKEMMERLESEREMANGKENAAQEAVRKMQRSLREARESMAEKESKETADVNRKRALEKRAEQAESEVTTVKADLALALQRIDDLQAALTGDLDDDDEFQSDSDDDDGDGDSDDSVTTFLANQGTRNISILQQPKNVD</sequence>
<feature type="compositionally biased region" description="Low complexity" evidence="8">
    <location>
        <begin position="8"/>
        <end position="32"/>
    </location>
</feature>
<feature type="region of interest" description="Disordered" evidence="8">
    <location>
        <begin position="1838"/>
        <end position="1898"/>
    </location>
</feature>
<dbReference type="OrthoDB" id="2914378at2759"/>
<evidence type="ECO:0000256" key="4">
    <source>
        <dbReference type="ARBA" id="ARBA00023123"/>
    </source>
</evidence>
<evidence type="ECO:0000256" key="6">
    <source>
        <dbReference type="PROSITE-ProRule" id="PRU00782"/>
    </source>
</evidence>
<evidence type="ECO:0000259" key="10">
    <source>
        <dbReference type="PROSITE" id="PS51456"/>
    </source>
</evidence>
<keyword evidence="12" id="KW-1185">Reference proteome</keyword>
<feature type="compositionally biased region" description="Basic and acidic residues" evidence="8">
    <location>
        <begin position="1861"/>
        <end position="1892"/>
    </location>
</feature>
<dbReference type="GO" id="GO:0031032">
    <property type="term" value="P:actomyosin structure organization"/>
    <property type="evidence" value="ECO:0007669"/>
    <property type="project" value="TreeGrafter"/>
</dbReference>
<organism evidence="11 12">
    <name type="scientific">Cinara cedri</name>
    <dbReference type="NCBI Taxonomy" id="506608"/>
    <lineage>
        <taxon>Eukaryota</taxon>
        <taxon>Metazoa</taxon>
        <taxon>Ecdysozoa</taxon>
        <taxon>Arthropoda</taxon>
        <taxon>Hexapoda</taxon>
        <taxon>Insecta</taxon>
        <taxon>Pterygota</taxon>
        <taxon>Neoptera</taxon>
        <taxon>Paraneoptera</taxon>
        <taxon>Hemiptera</taxon>
        <taxon>Sternorrhyncha</taxon>
        <taxon>Aphidomorpha</taxon>
        <taxon>Aphidoidea</taxon>
        <taxon>Aphididae</taxon>
        <taxon>Lachninae</taxon>
        <taxon>Cinara</taxon>
    </lineage>
</organism>
<evidence type="ECO:0000259" key="9">
    <source>
        <dbReference type="PROSITE" id="PS50106"/>
    </source>
</evidence>
<evidence type="ECO:0000313" key="11">
    <source>
        <dbReference type="EMBL" id="VVC24576.1"/>
    </source>
</evidence>
<keyword evidence="6" id="KW-0009">Actin-binding</keyword>
<feature type="domain" description="Myosin motor" evidence="10">
    <location>
        <begin position="393"/>
        <end position="1149"/>
    </location>
</feature>
<evidence type="ECO:0000256" key="2">
    <source>
        <dbReference type="ARBA" id="ARBA00022840"/>
    </source>
</evidence>
<feature type="region of interest" description="Disordered" evidence="8">
    <location>
        <begin position="1919"/>
        <end position="1967"/>
    </location>
</feature>
<feature type="compositionally biased region" description="Polar residues" evidence="8">
    <location>
        <begin position="1945"/>
        <end position="1967"/>
    </location>
</feature>
<dbReference type="GO" id="GO:0032982">
    <property type="term" value="C:myosin filament"/>
    <property type="evidence" value="ECO:0007669"/>
    <property type="project" value="TreeGrafter"/>
</dbReference>
<dbReference type="InterPro" id="IPR027417">
    <property type="entry name" value="P-loop_NTPase"/>
</dbReference>
<dbReference type="Gene3D" id="1.10.10.820">
    <property type="match status" value="1"/>
</dbReference>
<evidence type="ECO:0000256" key="5">
    <source>
        <dbReference type="ARBA" id="ARBA00023175"/>
    </source>
</evidence>
<dbReference type="Pfam" id="PF01576">
    <property type="entry name" value="Myosin_tail_1"/>
    <property type="match status" value="1"/>
</dbReference>
<evidence type="ECO:0000313" key="12">
    <source>
        <dbReference type="Proteomes" id="UP000325440"/>
    </source>
</evidence>
<comment type="caution">
    <text evidence="6">Lacks conserved residue(s) required for the propagation of feature annotation.</text>
</comment>
<proteinExistence type="inferred from homology"/>
<dbReference type="PROSITE" id="PS51456">
    <property type="entry name" value="MYOSIN_MOTOR"/>
    <property type="match status" value="1"/>
</dbReference>
<keyword evidence="3 7" id="KW-0175">Coiled coil</keyword>
<dbReference type="SUPFAM" id="SSF52540">
    <property type="entry name" value="P-loop containing nucleoside triphosphate hydrolases"/>
    <property type="match status" value="1"/>
</dbReference>
<dbReference type="Gene3D" id="6.20.240.20">
    <property type="match status" value="1"/>
</dbReference>
<name>A0A5E4M5C4_9HEMI</name>
<comment type="similarity">
    <text evidence="6">Belongs to the TRAFAC class myosin-kinesin ATPase superfamily. Myosin family.</text>
</comment>
<accession>A0A5E4M5C4</accession>
<dbReference type="Gene3D" id="1.20.58.530">
    <property type="match status" value="1"/>
</dbReference>
<feature type="domain" description="PDZ" evidence="9">
    <location>
        <begin position="212"/>
        <end position="301"/>
    </location>
</feature>
<reference evidence="11 12" key="1">
    <citation type="submission" date="2019-08" db="EMBL/GenBank/DDBJ databases">
        <authorList>
            <person name="Alioto T."/>
            <person name="Alioto T."/>
            <person name="Gomez Garrido J."/>
        </authorList>
    </citation>
    <scope>NUCLEOTIDE SEQUENCE [LARGE SCALE GENOMIC DNA]</scope>
</reference>
<dbReference type="Gene3D" id="4.10.270.10">
    <property type="entry name" value="Myosin, subunit A"/>
    <property type="match status" value="1"/>
</dbReference>
<keyword evidence="1 6" id="KW-0547">Nucleotide-binding</keyword>
<dbReference type="Gene3D" id="2.30.42.10">
    <property type="match status" value="1"/>
</dbReference>
<dbReference type="InterPro" id="IPR036961">
    <property type="entry name" value="Kinesin_motor_dom_sf"/>
</dbReference>
<dbReference type="InterPro" id="IPR036034">
    <property type="entry name" value="PDZ_sf"/>
</dbReference>
<dbReference type="GO" id="GO:0016460">
    <property type="term" value="C:myosin II complex"/>
    <property type="evidence" value="ECO:0007669"/>
    <property type="project" value="TreeGrafter"/>
</dbReference>
<evidence type="ECO:0000256" key="7">
    <source>
        <dbReference type="SAM" id="Coils"/>
    </source>
</evidence>
<dbReference type="PRINTS" id="PR00193">
    <property type="entry name" value="MYOSINHEAVY"/>
</dbReference>
<evidence type="ECO:0000256" key="3">
    <source>
        <dbReference type="ARBA" id="ARBA00023054"/>
    </source>
</evidence>
<dbReference type="Pfam" id="PF00063">
    <property type="entry name" value="Myosin_head"/>
    <property type="match status" value="2"/>
</dbReference>
<dbReference type="GO" id="GO:0005524">
    <property type="term" value="F:ATP binding"/>
    <property type="evidence" value="ECO:0007669"/>
    <property type="project" value="UniProtKB-UniRule"/>
</dbReference>
<dbReference type="InterPro" id="IPR002928">
    <property type="entry name" value="Myosin_tail"/>
</dbReference>
<dbReference type="SUPFAM" id="SSF50156">
    <property type="entry name" value="PDZ domain-like"/>
    <property type="match status" value="1"/>
</dbReference>
<keyword evidence="2 6" id="KW-0067">ATP-binding</keyword>
<evidence type="ECO:0000256" key="1">
    <source>
        <dbReference type="ARBA" id="ARBA00022741"/>
    </source>
</evidence>
<dbReference type="GO" id="GO:0030017">
    <property type="term" value="C:sarcomere"/>
    <property type="evidence" value="ECO:0007669"/>
    <property type="project" value="UniProtKB-ARBA"/>
</dbReference>
<dbReference type="GO" id="GO:0003774">
    <property type="term" value="F:cytoskeletal motor activity"/>
    <property type="evidence" value="ECO:0007669"/>
    <property type="project" value="UniProtKB-UniRule"/>
</dbReference>
<feature type="compositionally biased region" description="Acidic residues" evidence="8">
    <location>
        <begin position="1921"/>
        <end position="1943"/>
    </location>
</feature>
<dbReference type="EMBL" id="CABPRJ010000003">
    <property type="protein sequence ID" value="VVC24576.1"/>
    <property type="molecule type" value="Genomic_DNA"/>
</dbReference>
<dbReference type="SMART" id="SM00242">
    <property type="entry name" value="MYSc"/>
    <property type="match status" value="1"/>
</dbReference>
<dbReference type="GO" id="GO:0051015">
    <property type="term" value="F:actin filament binding"/>
    <property type="evidence" value="ECO:0007669"/>
    <property type="project" value="TreeGrafter"/>
</dbReference>
<feature type="coiled-coil region" evidence="7">
    <location>
        <begin position="1213"/>
        <end position="1310"/>
    </location>
</feature>
<dbReference type="SMART" id="SM00228">
    <property type="entry name" value="PDZ"/>
    <property type="match status" value="1"/>
</dbReference>
<dbReference type="PROSITE" id="PS50106">
    <property type="entry name" value="PDZ"/>
    <property type="match status" value="1"/>
</dbReference>